<gene>
    <name evidence="1" type="ORF">WOLCODRAFT_21830</name>
</gene>
<sequence length="53" mass="5641">MSVSDIGSHLFENIESFDGGHPVLPSKAMPLKPPNASATFKLSVAMMYIAGTF</sequence>
<keyword evidence="2" id="KW-1185">Reference proteome</keyword>
<accession>A0A2H3J066</accession>
<organism evidence="1 2">
    <name type="scientific">Wolfiporia cocos (strain MD-104)</name>
    <name type="common">Brown rot fungus</name>
    <dbReference type="NCBI Taxonomy" id="742152"/>
    <lineage>
        <taxon>Eukaryota</taxon>
        <taxon>Fungi</taxon>
        <taxon>Dikarya</taxon>
        <taxon>Basidiomycota</taxon>
        <taxon>Agaricomycotina</taxon>
        <taxon>Agaricomycetes</taxon>
        <taxon>Polyporales</taxon>
        <taxon>Phaeolaceae</taxon>
        <taxon>Wolfiporia</taxon>
    </lineage>
</organism>
<protein>
    <submittedName>
        <fullName evidence="1">Uncharacterized protein</fullName>
    </submittedName>
</protein>
<dbReference type="EMBL" id="KB467831">
    <property type="protein sequence ID" value="PCH33183.1"/>
    <property type="molecule type" value="Genomic_DNA"/>
</dbReference>
<dbReference type="AlphaFoldDB" id="A0A2H3J066"/>
<proteinExistence type="predicted"/>
<reference evidence="1 2" key="1">
    <citation type="journal article" date="2012" name="Science">
        <title>The Paleozoic origin of enzymatic lignin decomposition reconstructed from 31 fungal genomes.</title>
        <authorList>
            <person name="Floudas D."/>
            <person name="Binder M."/>
            <person name="Riley R."/>
            <person name="Barry K."/>
            <person name="Blanchette R.A."/>
            <person name="Henrissat B."/>
            <person name="Martinez A.T."/>
            <person name="Otillar R."/>
            <person name="Spatafora J.W."/>
            <person name="Yadav J.S."/>
            <person name="Aerts A."/>
            <person name="Benoit I."/>
            <person name="Boyd A."/>
            <person name="Carlson A."/>
            <person name="Copeland A."/>
            <person name="Coutinho P.M."/>
            <person name="de Vries R.P."/>
            <person name="Ferreira P."/>
            <person name="Findley K."/>
            <person name="Foster B."/>
            <person name="Gaskell J."/>
            <person name="Glotzer D."/>
            <person name="Gorecki P."/>
            <person name="Heitman J."/>
            <person name="Hesse C."/>
            <person name="Hori C."/>
            <person name="Igarashi K."/>
            <person name="Jurgens J.A."/>
            <person name="Kallen N."/>
            <person name="Kersten P."/>
            <person name="Kohler A."/>
            <person name="Kuees U."/>
            <person name="Kumar T.K.A."/>
            <person name="Kuo A."/>
            <person name="LaButti K."/>
            <person name="Larrondo L.F."/>
            <person name="Lindquist E."/>
            <person name="Ling A."/>
            <person name="Lombard V."/>
            <person name="Lucas S."/>
            <person name="Lundell T."/>
            <person name="Martin R."/>
            <person name="McLaughlin D.J."/>
            <person name="Morgenstern I."/>
            <person name="Morin E."/>
            <person name="Murat C."/>
            <person name="Nagy L.G."/>
            <person name="Nolan M."/>
            <person name="Ohm R.A."/>
            <person name="Patyshakuliyeva A."/>
            <person name="Rokas A."/>
            <person name="Ruiz-Duenas F.J."/>
            <person name="Sabat G."/>
            <person name="Salamov A."/>
            <person name="Samejima M."/>
            <person name="Schmutz J."/>
            <person name="Slot J.C."/>
            <person name="St John F."/>
            <person name="Stenlid J."/>
            <person name="Sun H."/>
            <person name="Sun S."/>
            <person name="Syed K."/>
            <person name="Tsang A."/>
            <person name="Wiebenga A."/>
            <person name="Young D."/>
            <person name="Pisabarro A."/>
            <person name="Eastwood D.C."/>
            <person name="Martin F."/>
            <person name="Cullen D."/>
            <person name="Grigoriev I.V."/>
            <person name="Hibbett D.S."/>
        </authorList>
    </citation>
    <scope>NUCLEOTIDE SEQUENCE [LARGE SCALE GENOMIC DNA]</scope>
    <source>
        <strain evidence="1 2">MD-104</strain>
    </source>
</reference>
<dbReference type="Proteomes" id="UP000218811">
    <property type="component" value="Unassembled WGS sequence"/>
</dbReference>
<evidence type="ECO:0000313" key="1">
    <source>
        <dbReference type="EMBL" id="PCH33183.1"/>
    </source>
</evidence>
<name>A0A2H3J066_WOLCO</name>
<evidence type="ECO:0000313" key="2">
    <source>
        <dbReference type="Proteomes" id="UP000218811"/>
    </source>
</evidence>